<feature type="region of interest" description="Disordered" evidence="1">
    <location>
        <begin position="93"/>
        <end position="132"/>
    </location>
</feature>
<accession>A0A0G4FUS6</accession>
<keyword evidence="3" id="KW-1185">Reference proteome</keyword>
<reference evidence="2 3" key="1">
    <citation type="submission" date="2014-11" db="EMBL/GenBank/DDBJ databases">
        <authorList>
            <person name="Zhu J."/>
            <person name="Qi W."/>
            <person name="Song R."/>
        </authorList>
    </citation>
    <scope>NUCLEOTIDE SEQUENCE [LARGE SCALE GENOMIC DNA]</scope>
</reference>
<feature type="compositionally biased region" description="Low complexity" evidence="1">
    <location>
        <begin position="55"/>
        <end position="70"/>
    </location>
</feature>
<evidence type="ECO:0000256" key="1">
    <source>
        <dbReference type="SAM" id="MobiDB-lite"/>
    </source>
</evidence>
<evidence type="ECO:0000313" key="2">
    <source>
        <dbReference type="EMBL" id="CEM18637.1"/>
    </source>
</evidence>
<feature type="compositionally biased region" description="Low complexity" evidence="1">
    <location>
        <begin position="357"/>
        <end position="372"/>
    </location>
</feature>
<feature type="region of interest" description="Disordered" evidence="1">
    <location>
        <begin position="785"/>
        <end position="820"/>
    </location>
</feature>
<feature type="compositionally biased region" description="Polar residues" evidence="1">
    <location>
        <begin position="174"/>
        <end position="198"/>
    </location>
</feature>
<feature type="compositionally biased region" description="Low complexity" evidence="1">
    <location>
        <begin position="319"/>
        <end position="345"/>
    </location>
</feature>
<feature type="region of interest" description="Disordered" evidence="1">
    <location>
        <begin position="144"/>
        <end position="209"/>
    </location>
</feature>
<feature type="region of interest" description="Disordered" evidence="1">
    <location>
        <begin position="950"/>
        <end position="976"/>
    </location>
</feature>
<feature type="compositionally biased region" description="Gly residues" evidence="1">
    <location>
        <begin position="513"/>
        <end position="523"/>
    </location>
</feature>
<dbReference type="VEuPathDB" id="CryptoDB:Vbra_21719"/>
<dbReference type="Proteomes" id="UP000041254">
    <property type="component" value="Unassembled WGS sequence"/>
</dbReference>
<feature type="region of interest" description="Disordered" evidence="1">
    <location>
        <begin position="857"/>
        <end position="907"/>
    </location>
</feature>
<protein>
    <submittedName>
        <fullName evidence="2">Uncharacterized protein</fullName>
    </submittedName>
</protein>
<feature type="compositionally biased region" description="Polar residues" evidence="1">
    <location>
        <begin position="857"/>
        <end position="867"/>
    </location>
</feature>
<name>A0A0G4FUS6_VITBC</name>
<evidence type="ECO:0000313" key="3">
    <source>
        <dbReference type="Proteomes" id="UP000041254"/>
    </source>
</evidence>
<dbReference type="InParanoid" id="A0A0G4FUS6"/>
<feature type="region of interest" description="Disordered" evidence="1">
    <location>
        <begin position="237"/>
        <end position="527"/>
    </location>
</feature>
<proteinExistence type="predicted"/>
<feature type="region of interest" description="Disordered" evidence="1">
    <location>
        <begin position="1"/>
        <end position="70"/>
    </location>
</feature>
<feature type="compositionally biased region" description="Basic and acidic residues" evidence="1">
    <location>
        <begin position="244"/>
        <end position="254"/>
    </location>
</feature>
<dbReference type="EMBL" id="CDMY01000505">
    <property type="protein sequence ID" value="CEM18637.1"/>
    <property type="molecule type" value="Genomic_DNA"/>
</dbReference>
<organism evidence="2 3">
    <name type="scientific">Vitrella brassicaformis (strain CCMP3155)</name>
    <dbReference type="NCBI Taxonomy" id="1169540"/>
    <lineage>
        <taxon>Eukaryota</taxon>
        <taxon>Sar</taxon>
        <taxon>Alveolata</taxon>
        <taxon>Colpodellida</taxon>
        <taxon>Vitrellaceae</taxon>
        <taxon>Vitrella</taxon>
    </lineage>
</organism>
<feature type="compositionally biased region" description="Acidic residues" evidence="1">
    <location>
        <begin position="379"/>
        <end position="393"/>
    </location>
</feature>
<feature type="compositionally biased region" description="Gly residues" evidence="1">
    <location>
        <begin position="98"/>
        <end position="130"/>
    </location>
</feature>
<gene>
    <name evidence="2" type="ORF">Vbra_21719</name>
</gene>
<feature type="compositionally biased region" description="Basic and acidic residues" evidence="1">
    <location>
        <begin position="785"/>
        <end position="800"/>
    </location>
</feature>
<sequence length="976" mass="98198">MGGETSPPGTYTPPPADFTSGGPGPAASLAPSHMGDVGGPSASVEPPDMTDHDTPAAAPAPGPTGDEPHVAPAAAAAAGGAFHTSFDMGMGVASHSTGDGGHSTGHVGGHGVHGMGGGGNTRDGEGGTGSGDARRLLRINLSSSVGSSGAPEWSGGASPPPLTSGTGGGDHSGRQPSSLSGHTSALQLTPVDSINNGTPEPPPAAAAAAAAAPAPAPAAAASAPSWALLSGSAGGLGGEEGYDDDHPAVHHTDTGTDAAPSGPMLRLATGTGDTSSPVSRQPVSGAEGEEGGTLTAPSGQQGINMHMGGAGGSSGTWEVVPPVSSAPQQEQEEQQPPSSSSAFPAFDDEQLPQPSEPSGASGAAPASLGPLPDFRADPEAEFVWEDEYDEDIQDGGNELNLMQQEAEGEEVPPRPTQPMAVASGAGEPPDDDGEPNRDENGDMPHNGPEGLPSPAPLPPQEESADSDFDFGDFSGAKPQEPEESGAAASGSAREGGGWAAGFDEGDDEWGFQSGEGGAGGEGATGDWAVTSEATLMEDRQMRRDESDRIQKALDTIQKTVSEGIDGLYTTMCEHFGGCDLRNVTLDDDAAHEPATLQQAVSIPQAVSDFIRTGVLPADAAGLLVPLPVPIQGADAQQSVADVPIHMDKFDWSSSRVRQRYYEGLCSCLQTPPDVPISAAFAQEATQEKPVLRPSDSVLSGSSTIPIGLPQTATQQPSPDQAGQVYLYQPPIHLDFHPPDGQPPPRLTGRVGAGVAARRGTPLPQPALGDEATAGMPHACRVMGDERRSRAHGGEDLDQLFKRPGVGSRDHRVPSTGTGSVSVTGPVAAASSAAAAVVPDVSGVTDDVLEHALSQLGLQGSARSSQSEAAGERPSDTLPVVQAQSAASGEGAGAGGQPSPAPSPLSWPFLQPSFGLRASGGSSVTPSPRVQRFVDALPDLSHLLSSSVVIPARKSDDSQQDGGGGGGLQQPPPTITM</sequence>
<feature type="compositionally biased region" description="Polar residues" evidence="1">
    <location>
        <begin position="271"/>
        <end position="282"/>
    </location>
</feature>
<dbReference type="AlphaFoldDB" id="A0A0G4FUS6"/>